<accession>A0A8J9YZA9</accession>
<gene>
    <name evidence="9" type="primary">SLC18A2</name>
    <name evidence="9" type="ORF">BLAG_LOCUS7034</name>
</gene>
<dbReference type="InterPro" id="IPR050930">
    <property type="entry name" value="MFS_Vesicular_Transporter"/>
</dbReference>
<evidence type="ECO:0000256" key="1">
    <source>
        <dbReference type="ARBA" id="ARBA00004141"/>
    </source>
</evidence>
<organism evidence="9 10">
    <name type="scientific">Branchiostoma lanceolatum</name>
    <name type="common">Common lancelet</name>
    <name type="synonym">Amphioxus lanceolatum</name>
    <dbReference type="NCBI Taxonomy" id="7740"/>
    <lineage>
        <taxon>Eukaryota</taxon>
        <taxon>Metazoa</taxon>
        <taxon>Chordata</taxon>
        <taxon>Cephalochordata</taxon>
        <taxon>Leptocardii</taxon>
        <taxon>Amphioxiformes</taxon>
        <taxon>Branchiostomatidae</taxon>
        <taxon>Branchiostoma</taxon>
    </lineage>
</organism>
<sequence length="481" mass="51515">MLQKAMCTFNHLRTSRTLVVIVACLAVFLDEILNSAIEPIMQDYLYRLEHPNYSGAIITHRHMYIETVTSTLSGNVQTSDSSCKEETTCPPAVNTRSNSQRADQLERQSVKLGILYASSPAAAIITNPIAGLLADRLGCCLIMYVGMILAFFSTTAFAFSTSCPSLFTCLVVQGVGGSLSAVAAYIMLAKTFTVNTERASTIALVHSGLTVGSLVGPVIGGVMYHFIGFKSPFLLIAGLTFVNGALSLLLPRTSEAASEEEEEDYSIFNYLKDPYVMINAVIIFVETTTTLMVLASSWQQGVALVPIGVGYIIGTFLSSTLMKKAGSWLLTFVGSIGSEVFTTIIPLCSDIPELVAPYLTLGIASGLIQTSVVTDIGHLADIRHGSRYGSAFAISVTAKDVGTVLGLGIGGVFLNAVGFFPDDVGRWDIQHPSQSGCHPSEESSKYRKEGRDDNSIQGGEPPEDAVLQTSTWGGSLRHSWT</sequence>
<dbReference type="Proteomes" id="UP000838412">
    <property type="component" value="Chromosome 14"/>
</dbReference>
<comment type="subcellular location">
    <subcellularLocation>
        <location evidence="1">Membrane</location>
        <topology evidence="1">Multi-pass membrane protein</topology>
    </subcellularLocation>
</comment>
<evidence type="ECO:0000256" key="7">
    <source>
        <dbReference type="SAM" id="Phobius"/>
    </source>
</evidence>
<dbReference type="AlphaFoldDB" id="A0A8J9YZA9"/>
<dbReference type="OrthoDB" id="5086884at2759"/>
<feature type="region of interest" description="Disordered" evidence="6">
    <location>
        <begin position="430"/>
        <end position="481"/>
    </location>
</feature>
<dbReference type="EMBL" id="OV696699">
    <property type="protein sequence ID" value="CAH1244387.1"/>
    <property type="molecule type" value="Genomic_DNA"/>
</dbReference>
<feature type="transmembrane region" description="Helical" evidence="7">
    <location>
        <begin position="141"/>
        <end position="159"/>
    </location>
</feature>
<dbReference type="PROSITE" id="PS50850">
    <property type="entry name" value="MFS"/>
    <property type="match status" value="1"/>
</dbReference>
<keyword evidence="4 7" id="KW-1133">Transmembrane helix</keyword>
<evidence type="ECO:0000313" key="10">
    <source>
        <dbReference type="Proteomes" id="UP000838412"/>
    </source>
</evidence>
<keyword evidence="3 7" id="KW-0812">Transmembrane</keyword>
<feature type="transmembrane region" description="Helical" evidence="7">
    <location>
        <begin position="165"/>
        <end position="189"/>
    </location>
</feature>
<dbReference type="PANTHER" id="PTHR23506:SF23">
    <property type="entry name" value="GH10249P"/>
    <property type="match status" value="1"/>
</dbReference>
<dbReference type="GO" id="GO:0005335">
    <property type="term" value="F:serotonin:sodium:chloride symporter activity"/>
    <property type="evidence" value="ECO:0007669"/>
    <property type="project" value="TreeGrafter"/>
</dbReference>
<feature type="region of interest" description="Disordered" evidence="6">
    <location>
        <begin position="82"/>
        <end position="102"/>
    </location>
</feature>
<dbReference type="GO" id="GO:0015842">
    <property type="term" value="P:aminergic neurotransmitter loading into synaptic vesicle"/>
    <property type="evidence" value="ECO:0007669"/>
    <property type="project" value="TreeGrafter"/>
</dbReference>
<dbReference type="SUPFAM" id="SSF103473">
    <property type="entry name" value="MFS general substrate transporter"/>
    <property type="match status" value="1"/>
</dbReference>
<name>A0A8J9YZA9_BRALA</name>
<evidence type="ECO:0000256" key="6">
    <source>
        <dbReference type="SAM" id="MobiDB-lite"/>
    </source>
</evidence>
<feature type="transmembrane region" description="Helical" evidence="7">
    <location>
        <begin position="328"/>
        <end position="347"/>
    </location>
</feature>
<evidence type="ECO:0000256" key="5">
    <source>
        <dbReference type="ARBA" id="ARBA00023136"/>
    </source>
</evidence>
<keyword evidence="10" id="KW-1185">Reference proteome</keyword>
<dbReference type="Pfam" id="PF07690">
    <property type="entry name" value="MFS_1"/>
    <property type="match status" value="1"/>
</dbReference>
<keyword evidence="2" id="KW-0813">Transport</keyword>
<reference evidence="9" key="1">
    <citation type="submission" date="2022-01" db="EMBL/GenBank/DDBJ databases">
        <authorList>
            <person name="Braso-Vives M."/>
        </authorList>
    </citation>
    <scope>NUCLEOTIDE SEQUENCE</scope>
</reference>
<feature type="domain" description="Major facilitator superfamily (MFS) profile" evidence="8">
    <location>
        <begin position="19"/>
        <end position="481"/>
    </location>
</feature>
<dbReference type="InterPro" id="IPR020846">
    <property type="entry name" value="MFS_dom"/>
</dbReference>
<dbReference type="GO" id="GO:0043195">
    <property type="term" value="C:terminal bouton"/>
    <property type="evidence" value="ECO:0007669"/>
    <property type="project" value="TreeGrafter"/>
</dbReference>
<evidence type="ECO:0000313" key="9">
    <source>
        <dbReference type="EMBL" id="CAH1244387.1"/>
    </source>
</evidence>
<proteinExistence type="predicted"/>
<feature type="transmembrane region" description="Helical" evidence="7">
    <location>
        <begin position="201"/>
        <end position="227"/>
    </location>
</feature>
<dbReference type="Gene3D" id="1.20.1250.20">
    <property type="entry name" value="MFS general substrate transporter like domains"/>
    <property type="match status" value="1"/>
</dbReference>
<feature type="transmembrane region" description="Helical" evidence="7">
    <location>
        <begin position="233"/>
        <end position="250"/>
    </location>
</feature>
<dbReference type="InterPro" id="IPR036259">
    <property type="entry name" value="MFS_trans_sf"/>
</dbReference>
<evidence type="ECO:0000259" key="8">
    <source>
        <dbReference type="PROSITE" id="PS50850"/>
    </source>
</evidence>
<keyword evidence="5 7" id="KW-0472">Membrane</keyword>
<evidence type="ECO:0000256" key="4">
    <source>
        <dbReference type="ARBA" id="ARBA00022989"/>
    </source>
</evidence>
<feature type="transmembrane region" description="Helical" evidence="7">
    <location>
        <begin position="301"/>
        <end position="321"/>
    </location>
</feature>
<dbReference type="InterPro" id="IPR011701">
    <property type="entry name" value="MFS"/>
</dbReference>
<dbReference type="GO" id="GO:0030672">
    <property type="term" value="C:synaptic vesicle membrane"/>
    <property type="evidence" value="ECO:0007669"/>
    <property type="project" value="TreeGrafter"/>
</dbReference>
<dbReference type="PANTHER" id="PTHR23506">
    <property type="entry name" value="GH10249P"/>
    <property type="match status" value="1"/>
</dbReference>
<feature type="transmembrane region" description="Helical" evidence="7">
    <location>
        <begin position="275"/>
        <end position="295"/>
    </location>
</feature>
<protein>
    <submittedName>
        <fullName evidence="9">SLC18A2 protein</fullName>
    </submittedName>
</protein>
<evidence type="ECO:0000256" key="3">
    <source>
        <dbReference type="ARBA" id="ARBA00022692"/>
    </source>
</evidence>
<evidence type="ECO:0000256" key="2">
    <source>
        <dbReference type="ARBA" id="ARBA00022448"/>
    </source>
</evidence>
<feature type="compositionally biased region" description="Basic and acidic residues" evidence="6">
    <location>
        <begin position="439"/>
        <end position="454"/>
    </location>
</feature>